<evidence type="ECO:0000313" key="2">
    <source>
        <dbReference type="EMBL" id="PZP56081.1"/>
    </source>
</evidence>
<dbReference type="Proteomes" id="UP000249739">
    <property type="component" value="Unassembled WGS sequence"/>
</dbReference>
<sequence>MENTHDPIIGKDKRPHVPIESLTIGQVFRLIENGEAINKPDADYESLQKSLKRRSRKNKAPDNHPAP</sequence>
<dbReference type="EMBL" id="QFOT01000038">
    <property type="protein sequence ID" value="PZP56081.1"/>
    <property type="molecule type" value="Genomic_DNA"/>
</dbReference>
<protein>
    <submittedName>
        <fullName evidence="2">Uncharacterized protein</fullName>
    </submittedName>
</protein>
<name>A0A2W5FJG4_9BACT</name>
<proteinExistence type="predicted"/>
<comment type="caution">
    <text evidence="2">The sequence shown here is derived from an EMBL/GenBank/DDBJ whole genome shotgun (WGS) entry which is preliminary data.</text>
</comment>
<feature type="region of interest" description="Disordered" evidence="1">
    <location>
        <begin position="38"/>
        <end position="67"/>
    </location>
</feature>
<evidence type="ECO:0000256" key="1">
    <source>
        <dbReference type="SAM" id="MobiDB-lite"/>
    </source>
</evidence>
<organism evidence="2 3">
    <name type="scientific">Micavibrio aeruginosavorus</name>
    <dbReference type="NCBI Taxonomy" id="349221"/>
    <lineage>
        <taxon>Bacteria</taxon>
        <taxon>Pseudomonadati</taxon>
        <taxon>Bdellovibrionota</taxon>
        <taxon>Bdellovibrionia</taxon>
        <taxon>Bdellovibrionales</taxon>
        <taxon>Pseudobdellovibrionaceae</taxon>
        <taxon>Micavibrio</taxon>
    </lineage>
</organism>
<reference evidence="2 3" key="1">
    <citation type="submission" date="2017-08" db="EMBL/GenBank/DDBJ databases">
        <title>Infants hospitalized years apart are colonized by the same room-sourced microbial strains.</title>
        <authorList>
            <person name="Brooks B."/>
            <person name="Olm M.R."/>
            <person name="Firek B.A."/>
            <person name="Baker R."/>
            <person name="Thomas B.C."/>
            <person name="Morowitz M.J."/>
            <person name="Banfield J.F."/>
        </authorList>
    </citation>
    <scope>NUCLEOTIDE SEQUENCE [LARGE SCALE GENOMIC DNA]</scope>
    <source>
        <strain evidence="2">S2_006_000_R2_64</strain>
    </source>
</reference>
<evidence type="ECO:0000313" key="3">
    <source>
        <dbReference type="Proteomes" id="UP000249739"/>
    </source>
</evidence>
<gene>
    <name evidence="2" type="ORF">DI586_04830</name>
</gene>
<accession>A0A2W5FJG4</accession>
<dbReference type="AlphaFoldDB" id="A0A2W5FJG4"/>